<proteinExistence type="predicted"/>
<evidence type="ECO:0000313" key="2">
    <source>
        <dbReference type="EMBL" id="KAH7288090.1"/>
    </source>
</evidence>
<gene>
    <name evidence="2" type="ORF">KP509_31G011300</name>
</gene>
<reference evidence="2" key="1">
    <citation type="submission" date="2021-08" db="EMBL/GenBank/DDBJ databases">
        <title>WGS assembly of Ceratopteris richardii.</title>
        <authorList>
            <person name="Marchant D.B."/>
            <person name="Chen G."/>
            <person name="Jenkins J."/>
            <person name="Shu S."/>
            <person name="Leebens-Mack J."/>
            <person name="Grimwood J."/>
            <person name="Schmutz J."/>
            <person name="Soltis P."/>
            <person name="Soltis D."/>
            <person name="Chen Z.-H."/>
        </authorList>
    </citation>
    <scope>NUCLEOTIDE SEQUENCE</scope>
    <source>
        <strain evidence="2">Whitten #5841</strain>
        <tissue evidence="2">Leaf</tissue>
    </source>
</reference>
<evidence type="ECO:0000313" key="3">
    <source>
        <dbReference type="Proteomes" id="UP000825935"/>
    </source>
</evidence>
<evidence type="ECO:0008006" key="4">
    <source>
        <dbReference type="Google" id="ProtNLM"/>
    </source>
</evidence>
<feature type="region of interest" description="Disordered" evidence="1">
    <location>
        <begin position="1"/>
        <end position="52"/>
    </location>
</feature>
<comment type="caution">
    <text evidence="2">The sequence shown here is derived from an EMBL/GenBank/DDBJ whole genome shotgun (WGS) entry which is preliminary data.</text>
</comment>
<name>A0A8T2QWV4_CERRI</name>
<evidence type="ECO:0000256" key="1">
    <source>
        <dbReference type="SAM" id="MobiDB-lite"/>
    </source>
</evidence>
<dbReference type="Proteomes" id="UP000825935">
    <property type="component" value="Chromosome 31"/>
</dbReference>
<sequence>MLSGSRKGFWADGSDESRKQQRSAEDGDEEGNGRWRSSSSPGCQTYGCSGSDKNESARIYGSGSTSTSQRTALVSVIPEDVFVFNILPLLPLPQIFKLVCRSWYALLPRVLFGSKVNFADAKKAPWLVVAGVIRSHYEPKDFTRELLAYIRASGRWFSFALPFQSSPPSSYSSSGWGSEARLDNKQHPLRYFIFAGPSFAEHPSLLPKANNCFYASLDGLRQRPCLHSGL</sequence>
<accession>A0A8T2QWV4</accession>
<protein>
    <recommendedName>
        <fullName evidence="4">F-box domain-containing protein</fullName>
    </recommendedName>
</protein>
<organism evidence="2 3">
    <name type="scientific">Ceratopteris richardii</name>
    <name type="common">Triangle waterfern</name>
    <dbReference type="NCBI Taxonomy" id="49495"/>
    <lineage>
        <taxon>Eukaryota</taxon>
        <taxon>Viridiplantae</taxon>
        <taxon>Streptophyta</taxon>
        <taxon>Embryophyta</taxon>
        <taxon>Tracheophyta</taxon>
        <taxon>Polypodiopsida</taxon>
        <taxon>Polypodiidae</taxon>
        <taxon>Polypodiales</taxon>
        <taxon>Pteridineae</taxon>
        <taxon>Pteridaceae</taxon>
        <taxon>Parkerioideae</taxon>
        <taxon>Ceratopteris</taxon>
    </lineage>
</organism>
<dbReference type="AlphaFoldDB" id="A0A8T2QWV4"/>
<feature type="compositionally biased region" description="Polar residues" evidence="1">
    <location>
        <begin position="35"/>
        <end position="48"/>
    </location>
</feature>
<keyword evidence="3" id="KW-1185">Reference proteome</keyword>
<feature type="compositionally biased region" description="Basic and acidic residues" evidence="1">
    <location>
        <begin position="15"/>
        <end position="25"/>
    </location>
</feature>
<dbReference type="EMBL" id="CM035436">
    <property type="protein sequence ID" value="KAH7288090.1"/>
    <property type="molecule type" value="Genomic_DNA"/>
</dbReference>